<reference evidence="2 3" key="1">
    <citation type="journal article" date="2012" name="G3 (Bethesda)">
        <title>Pichia sorbitophila, an interspecies yeast hybrid reveals early steps of genome resolution following polyploidization.</title>
        <authorList>
            <person name="Leh Louis V."/>
            <person name="Despons L."/>
            <person name="Friedrich A."/>
            <person name="Martin T."/>
            <person name="Durrens P."/>
            <person name="Casaregola S."/>
            <person name="Neuveglise C."/>
            <person name="Fairhead C."/>
            <person name="Marck C."/>
            <person name="Cruz J.A."/>
            <person name="Straub M.L."/>
            <person name="Kugler V."/>
            <person name="Sacerdot C."/>
            <person name="Uzunov Z."/>
            <person name="Thierry A."/>
            <person name="Weiss S."/>
            <person name="Bleykasten C."/>
            <person name="De Montigny J."/>
            <person name="Jacques N."/>
            <person name="Jung P."/>
            <person name="Lemaire M."/>
            <person name="Mallet S."/>
            <person name="Morel G."/>
            <person name="Richard G.F."/>
            <person name="Sarkar A."/>
            <person name="Savel G."/>
            <person name="Schacherer J."/>
            <person name="Seret M.L."/>
            <person name="Talla E."/>
            <person name="Samson G."/>
            <person name="Jubin C."/>
            <person name="Poulain J."/>
            <person name="Vacherie B."/>
            <person name="Barbe V."/>
            <person name="Pelletier E."/>
            <person name="Sherman D.J."/>
            <person name="Westhof E."/>
            <person name="Weissenbach J."/>
            <person name="Baret P.V."/>
            <person name="Wincker P."/>
            <person name="Gaillardin C."/>
            <person name="Dujon B."/>
            <person name="Souciet J.L."/>
        </authorList>
    </citation>
    <scope>NUCLEOTIDE SEQUENCE [LARGE SCALE GENOMIC DNA]</scope>
    <source>
        <strain evidence="3">ATCC MYA-4447 / BCRC 22081 / CBS 7064 / NBRC 10061 / NRRL Y-12695</strain>
    </source>
</reference>
<name>G8Y4G5_PICSO</name>
<evidence type="ECO:0000313" key="3">
    <source>
        <dbReference type="Proteomes" id="UP000005222"/>
    </source>
</evidence>
<feature type="compositionally biased region" description="Low complexity" evidence="1">
    <location>
        <begin position="118"/>
        <end position="132"/>
    </location>
</feature>
<dbReference type="EMBL" id="FO082047">
    <property type="protein sequence ID" value="CCE85583.1"/>
    <property type="molecule type" value="Genomic_DNA"/>
</dbReference>
<keyword evidence="3" id="KW-1185">Reference proteome</keyword>
<feature type="region of interest" description="Disordered" evidence="1">
    <location>
        <begin position="100"/>
        <end position="132"/>
    </location>
</feature>
<dbReference type="InParanoid" id="G8Y4G5"/>
<organism evidence="2 3">
    <name type="scientific">Pichia sorbitophila (strain ATCC MYA-4447 / BCRC 22081 / CBS 7064 / NBRC 10061 / NRRL Y-12695)</name>
    <name type="common">Hybrid yeast</name>
    <dbReference type="NCBI Taxonomy" id="559304"/>
    <lineage>
        <taxon>Eukaryota</taxon>
        <taxon>Fungi</taxon>
        <taxon>Dikarya</taxon>
        <taxon>Ascomycota</taxon>
        <taxon>Saccharomycotina</taxon>
        <taxon>Pichiomycetes</taxon>
        <taxon>Debaryomycetaceae</taxon>
        <taxon>Millerozyma</taxon>
    </lineage>
</organism>
<accession>G8Y4G5</accession>
<dbReference type="AlphaFoldDB" id="G8Y4G5"/>
<protein>
    <submittedName>
        <fullName evidence="2">Piso0_005193 protein</fullName>
    </submittedName>
</protein>
<evidence type="ECO:0000313" key="2">
    <source>
        <dbReference type="EMBL" id="CCE85583.1"/>
    </source>
</evidence>
<evidence type="ECO:0000256" key="1">
    <source>
        <dbReference type="SAM" id="MobiDB-lite"/>
    </source>
</evidence>
<sequence>MCVYREEVYRARNMIYELLEDSYREYIRSVRGRRSSSVAPSARRVSDAVPPDALWGGSAAAANRTLSPTPPAEFSLRPVANAGACESSYSLTSRISVSQAITSSDEDLEKSARQRENSASTMTSSRGSSISSIMDSFKNSDLVSWKKAAKKFKIRRFSNDSS</sequence>
<dbReference type="Proteomes" id="UP000005222">
    <property type="component" value="Chromosome M"/>
</dbReference>
<proteinExistence type="predicted"/>
<gene>
    <name evidence="2" type="primary">Piso0_005193</name>
    <name evidence="2" type="ORF">GNLVRS01_PISO0M09560g</name>
</gene>
<dbReference type="HOGENOM" id="CLU_1636017_0_0_1"/>